<proteinExistence type="inferred from homology"/>
<evidence type="ECO:0000313" key="7">
    <source>
        <dbReference type="EMBL" id="SOC40270.1"/>
    </source>
</evidence>
<dbReference type="NCBIfam" id="NF001784">
    <property type="entry name" value="PRK00517.2-1"/>
    <property type="match status" value="1"/>
</dbReference>
<dbReference type="GO" id="GO:0032259">
    <property type="term" value="P:methylation"/>
    <property type="evidence" value="ECO:0007669"/>
    <property type="project" value="UniProtKB-KW"/>
</dbReference>
<dbReference type="Gene3D" id="3.40.50.150">
    <property type="entry name" value="Vaccinia Virus protein VP39"/>
    <property type="match status" value="1"/>
</dbReference>
<comment type="similarity">
    <text evidence="1 6">Belongs to the methyltransferase superfamily. PrmA family.</text>
</comment>
<keyword evidence="4 6" id="KW-0808">Transferase</keyword>
<dbReference type="CDD" id="cd02440">
    <property type="entry name" value="AdoMet_MTases"/>
    <property type="match status" value="1"/>
</dbReference>
<organism evidence="7 8">
    <name type="scientific">Rhizobium subbaraonis</name>
    <dbReference type="NCBI Taxonomy" id="908946"/>
    <lineage>
        <taxon>Bacteria</taxon>
        <taxon>Pseudomonadati</taxon>
        <taxon>Pseudomonadota</taxon>
        <taxon>Alphaproteobacteria</taxon>
        <taxon>Hyphomicrobiales</taxon>
        <taxon>Rhizobiaceae</taxon>
        <taxon>Rhizobium/Agrobacterium group</taxon>
        <taxon>Rhizobium</taxon>
    </lineage>
</organism>
<keyword evidence="8" id="KW-1185">Reference proteome</keyword>
<evidence type="ECO:0000256" key="1">
    <source>
        <dbReference type="ARBA" id="ARBA00009741"/>
    </source>
</evidence>
<dbReference type="InterPro" id="IPR029063">
    <property type="entry name" value="SAM-dependent_MTases_sf"/>
</dbReference>
<name>A0A285UEF8_9HYPH</name>
<accession>A0A285UEF8</accession>
<comment type="function">
    <text evidence="6">Methylates ribosomal protein L11.</text>
</comment>
<evidence type="ECO:0000313" key="8">
    <source>
        <dbReference type="Proteomes" id="UP000219167"/>
    </source>
</evidence>
<protein>
    <recommendedName>
        <fullName evidence="6">Ribosomal protein L11 methyltransferase</fullName>
        <shortName evidence="6">L11 Mtase</shortName>
        <ecNumber evidence="6">2.1.1.-</ecNumber>
    </recommendedName>
</protein>
<keyword evidence="5 6" id="KW-0949">S-adenosyl-L-methionine</keyword>
<evidence type="ECO:0000256" key="4">
    <source>
        <dbReference type="ARBA" id="ARBA00022679"/>
    </source>
</evidence>
<keyword evidence="3 6" id="KW-0489">Methyltransferase</keyword>
<dbReference type="PIRSF" id="PIRSF000401">
    <property type="entry name" value="RPL11_MTase"/>
    <property type="match status" value="1"/>
</dbReference>
<dbReference type="HAMAP" id="MF_00735">
    <property type="entry name" value="Methyltr_PrmA"/>
    <property type="match status" value="1"/>
</dbReference>
<evidence type="ECO:0000256" key="5">
    <source>
        <dbReference type="ARBA" id="ARBA00022691"/>
    </source>
</evidence>
<evidence type="ECO:0000256" key="6">
    <source>
        <dbReference type="HAMAP-Rule" id="MF_00735"/>
    </source>
</evidence>
<comment type="subcellular location">
    <subcellularLocation>
        <location evidence="6">Cytoplasm</location>
    </subcellularLocation>
</comment>
<dbReference type="PANTHER" id="PTHR43648">
    <property type="entry name" value="ELECTRON TRANSFER FLAVOPROTEIN BETA SUBUNIT LYSINE METHYLTRANSFERASE"/>
    <property type="match status" value="1"/>
</dbReference>
<keyword evidence="7" id="KW-0687">Ribonucleoprotein</keyword>
<sequence length="297" mass="32710">MSEIRLFISTTEKNADAILSLMTDAFEDEGYAIATMEIDEKRDIWEASLYLMMDEEEEMRERFANLLKPAFPEAEIQREVIPDVDWIAKSLEGLQPVRAGRFIVHGSHDRGKARAGEIAIEIDAGQAFGTGHHGTTAGCLEVIESVTRARKIRSALDLGTGSGVLAIAVRKLAAIPVLATDIDPIATRVARENVRKNGIATGLTLETAPGFHHTAFRRHGPFDLIIANILARPLMRMAPQLVANLAPGGQVVLSGILANQRWKVIAAYNGAGLRHVRTIWRNGWVTIHLDRPDFDRP</sequence>
<dbReference type="SUPFAM" id="SSF53335">
    <property type="entry name" value="S-adenosyl-L-methionine-dependent methyltransferases"/>
    <property type="match status" value="1"/>
</dbReference>
<dbReference type="GO" id="GO:0005737">
    <property type="term" value="C:cytoplasm"/>
    <property type="evidence" value="ECO:0007669"/>
    <property type="project" value="UniProtKB-SubCell"/>
</dbReference>
<dbReference type="PANTHER" id="PTHR43648:SF1">
    <property type="entry name" value="ELECTRON TRANSFER FLAVOPROTEIN BETA SUBUNIT LYSINE METHYLTRANSFERASE"/>
    <property type="match status" value="1"/>
</dbReference>
<dbReference type="AlphaFoldDB" id="A0A285UEF8"/>
<keyword evidence="2 6" id="KW-0963">Cytoplasm</keyword>
<dbReference type="OrthoDB" id="9785995at2"/>
<dbReference type="Pfam" id="PF06325">
    <property type="entry name" value="PrmA"/>
    <property type="match status" value="1"/>
</dbReference>
<dbReference type="InterPro" id="IPR004498">
    <property type="entry name" value="Ribosomal_PrmA_MeTrfase"/>
</dbReference>
<feature type="binding site" evidence="6">
    <location>
        <position position="228"/>
    </location>
    <ligand>
        <name>S-adenosyl-L-methionine</name>
        <dbReference type="ChEBI" id="CHEBI:59789"/>
    </ligand>
</feature>
<comment type="catalytic activity">
    <reaction evidence="6">
        <text>L-lysyl-[protein] + 3 S-adenosyl-L-methionine = N(6),N(6),N(6)-trimethyl-L-lysyl-[protein] + 3 S-adenosyl-L-homocysteine + 3 H(+)</text>
        <dbReference type="Rhea" id="RHEA:54192"/>
        <dbReference type="Rhea" id="RHEA-COMP:9752"/>
        <dbReference type="Rhea" id="RHEA-COMP:13826"/>
        <dbReference type="ChEBI" id="CHEBI:15378"/>
        <dbReference type="ChEBI" id="CHEBI:29969"/>
        <dbReference type="ChEBI" id="CHEBI:57856"/>
        <dbReference type="ChEBI" id="CHEBI:59789"/>
        <dbReference type="ChEBI" id="CHEBI:61961"/>
    </reaction>
</comment>
<dbReference type="GO" id="GO:0005840">
    <property type="term" value="C:ribosome"/>
    <property type="evidence" value="ECO:0007669"/>
    <property type="project" value="UniProtKB-KW"/>
</dbReference>
<dbReference type="Proteomes" id="UP000219167">
    <property type="component" value="Unassembled WGS sequence"/>
</dbReference>
<evidence type="ECO:0000256" key="3">
    <source>
        <dbReference type="ARBA" id="ARBA00022603"/>
    </source>
</evidence>
<gene>
    <name evidence="6" type="primary">prmA</name>
    <name evidence="7" type="ORF">SAMN05892877_10789</name>
</gene>
<reference evidence="7 8" key="1">
    <citation type="submission" date="2017-08" db="EMBL/GenBank/DDBJ databases">
        <authorList>
            <person name="de Groot N.N."/>
        </authorList>
    </citation>
    <scope>NUCLEOTIDE SEQUENCE [LARGE SCALE GENOMIC DNA]</scope>
    <source>
        <strain evidence="7 8">JC85</strain>
    </source>
</reference>
<dbReference type="EC" id="2.1.1.-" evidence="6"/>
<dbReference type="InterPro" id="IPR050078">
    <property type="entry name" value="Ribosomal_L11_MeTrfase_PrmA"/>
</dbReference>
<keyword evidence="7" id="KW-0689">Ribosomal protein</keyword>
<dbReference type="EMBL" id="OBQD01000007">
    <property type="protein sequence ID" value="SOC40270.1"/>
    <property type="molecule type" value="Genomic_DNA"/>
</dbReference>
<feature type="binding site" evidence="6">
    <location>
        <position position="159"/>
    </location>
    <ligand>
        <name>S-adenosyl-L-methionine</name>
        <dbReference type="ChEBI" id="CHEBI:59789"/>
    </ligand>
</feature>
<feature type="binding site" evidence="6">
    <location>
        <position position="181"/>
    </location>
    <ligand>
        <name>S-adenosyl-L-methionine</name>
        <dbReference type="ChEBI" id="CHEBI:59789"/>
    </ligand>
</feature>
<evidence type="ECO:0000256" key="2">
    <source>
        <dbReference type="ARBA" id="ARBA00022490"/>
    </source>
</evidence>
<feature type="binding site" evidence="6">
    <location>
        <position position="136"/>
    </location>
    <ligand>
        <name>S-adenosyl-L-methionine</name>
        <dbReference type="ChEBI" id="CHEBI:59789"/>
    </ligand>
</feature>
<dbReference type="RefSeq" id="WP_097139606.1">
    <property type="nucleotide sequence ID" value="NZ_OBQD01000007.1"/>
</dbReference>
<dbReference type="GO" id="GO:0016279">
    <property type="term" value="F:protein-lysine N-methyltransferase activity"/>
    <property type="evidence" value="ECO:0007669"/>
    <property type="project" value="RHEA"/>
</dbReference>